<gene>
    <name evidence="2" type="ORF">B0T23DRAFT_198453</name>
</gene>
<feature type="region of interest" description="Disordered" evidence="1">
    <location>
        <begin position="1"/>
        <end position="45"/>
    </location>
</feature>
<reference evidence="2 3" key="1">
    <citation type="journal article" date="2023" name="Mol. Phylogenet. Evol.">
        <title>Genome-scale phylogeny and comparative genomics of the fungal order Sordariales.</title>
        <authorList>
            <person name="Hensen N."/>
            <person name="Bonometti L."/>
            <person name="Westerberg I."/>
            <person name="Brannstrom I.O."/>
            <person name="Guillou S."/>
            <person name="Cros-Aarteil S."/>
            <person name="Calhoun S."/>
            <person name="Haridas S."/>
            <person name="Kuo A."/>
            <person name="Mondo S."/>
            <person name="Pangilinan J."/>
            <person name="Riley R."/>
            <person name="LaButti K."/>
            <person name="Andreopoulos B."/>
            <person name="Lipzen A."/>
            <person name="Chen C."/>
            <person name="Yan M."/>
            <person name="Daum C."/>
            <person name="Ng V."/>
            <person name="Clum A."/>
            <person name="Steindorff A."/>
            <person name="Ohm R.A."/>
            <person name="Martin F."/>
            <person name="Silar P."/>
            <person name="Natvig D.O."/>
            <person name="Lalanne C."/>
            <person name="Gautier V."/>
            <person name="Ament-Velasquez S.L."/>
            <person name="Kruys A."/>
            <person name="Hutchinson M.I."/>
            <person name="Powell A.J."/>
            <person name="Barry K."/>
            <person name="Miller A.N."/>
            <person name="Grigoriev I.V."/>
            <person name="Debuchy R."/>
            <person name="Gladieux P."/>
            <person name="Hiltunen Thoren M."/>
            <person name="Johannesson H."/>
        </authorList>
    </citation>
    <scope>NUCLEOTIDE SEQUENCE [LARGE SCALE GENOMIC DNA]</scope>
    <source>
        <strain evidence="2 3">FGSC 10403</strain>
    </source>
</reference>
<name>A0AAJ0I494_9PEZI</name>
<proteinExistence type="predicted"/>
<dbReference type="GeneID" id="87870957"/>
<dbReference type="RefSeq" id="XP_062691003.1">
    <property type="nucleotide sequence ID" value="XM_062833335.1"/>
</dbReference>
<feature type="region of interest" description="Disordered" evidence="1">
    <location>
        <begin position="75"/>
        <end position="106"/>
    </location>
</feature>
<dbReference type="Proteomes" id="UP001285908">
    <property type="component" value="Unassembled WGS sequence"/>
</dbReference>
<dbReference type="AlphaFoldDB" id="A0AAJ0I494"/>
<accession>A0AAJ0I494</accession>
<evidence type="ECO:0000313" key="3">
    <source>
        <dbReference type="Proteomes" id="UP001285908"/>
    </source>
</evidence>
<sequence>MEKPRRRVRAQHRQRHSETTPDSAQPLFNKDPTRHDNTTTNNYGDARYGYARRVRIARATSIICVNNGMVYLRTQQRRRREEKKSVDIGGGKHKHWDKEGIGISTG</sequence>
<evidence type="ECO:0000256" key="1">
    <source>
        <dbReference type="SAM" id="MobiDB-lite"/>
    </source>
</evidence>
<evidence type="ECO:0000313" key="2">
    <source>
        <dbReference type="EMBL" id="KAK3489296.1"/>
    </source>
</evidence>
<organism evidence="2 3">
    <name type="scientific">Neurospora hispaniola</name>
    <dbReference type="NCBI Taxonomy" id="588809"/>
    <lineage>
        <taxon>Eukaryota</taxon>
        <taxon>Fungi</taxon>
        <taxon>Dikarya</taxon>
        <taxon>Ascomycota</taxon>
        <taxon>Pezizomycotina</taxon>
        <taxon>Sordariomycetes</taxon>
        <taxon>Sordariomycetidae</taxon>
        <taxon>Sordariales</taxon>
        <taxon>Sordariaceae</taxon>
        <taxon>Neurospora</taxon>
    </lineage>
</organism>
<keyword evidence="3" id="KW-1185">Reference proteome</keyword>
<comment type="caution">
    <text evidence="2">The sequence shown here is derived from an EMBL/GenBank/DDBJ whole genome shotgun (WGS) entry which is preliminary data.</text>
</comment>
<feature type="compositionally biased region" description="Basic residues" evidence="1">
    <location>
        <begin position="1"/>
        <end position="15"/>
    </location>
</feature>
<protein>
    <submittedName>
        <fullName evidence="2">Uncharacterized protein</fullName>
    </submittedName>
</protein>
<dbReference type="EMBL" id="JAULSX010000006">
    <property type="protein sequence ID" value="KAK3489296.1"/>
    <property type="molecule type" value="Genomic_DNA"/>
</dbReference>